<dbReference type="EMBL" id="JACAGJ010000002">
    <property type="protein sequence ID" value="MDM1072027.1"/>
    <property type="molecule type" value="Genomic_DNA"/>
</dbReference>
<comment type="subunit">
    <text evidence="2">Homodimer.</text>
</comment>
<feature type="binding site" evidence="2">
    <location>
        <begin position="13"/>
        <end position="18"/>
    </location>
    <ligand>
        <name>ATP</name>
        <dbReference type="ChEBI" id="CHEBI:30616"/>
    </ligand>
</feature>
<keyword evidence="2" id="KW-0479">Metal-binding</keyword>
<comment type="pathway">
    <text evidence="2">Cofactor biosynthesis; biotin biosynthesis; biotin from 7,8-diaminononanoate: step 1/2.</text>
</comment>
<comment type="caution">
    <text evidence="2">Lacks conserved residue(s) required for the propagation of feature annotation.</text>
</comment>
<comment type="similarity">
    <text evidence="2">Belongs to the dethiobiotin synthetase family.</text>
</comment>
<feature type="binding site" evidence="2">
    <location>
        <position position="99"/>
    </location>
    <ligand>
        <name>Mg(2+)</name>
        <dbReference type="ChEBI" id="CHEBI:18420"/>
    </ligand>
</feature>
<dbReference type="GO" id="GO:0005829">
    <property type="term" value="C:cytosol"/>
    <property type="evidence" value="ECO:0007669"/>
    <property type="project" value="TreeGrafter"/>
</dbReference>
<evidence type="ECO:0000313" key="3">
    <source>
        <dbReference type="EMBL" id="MDM1072027.1"/>
    </source>
</evidence>
<dbReference type="CDD" id="cd03109">
    <property type="entry name" value="DTBS"/>
    <property type="match status" value="1"/>
</dbReference>
<sequence>MNKKLFVTGIGTGIGKTIVSAILTEALQADYWKPVQSGDLDRSDSELVKSLTSGNIIIHQERYQLELAASPHQSAKKENIEIKLTDFSLPVTSNHLIVEGAGGLFVPLNEKDFMLDVIQHLNLHAVVVSTNYLGCINHTLLTIEALKNRGILIDLFVFNGEFDEDTHQIILKHLPEDIEKIYLPKIHLLTKENLQKIAVTIRKKYI</sequence>
<dbReference type="Pfam" id="PF13500">
    <property type="entry name" value="AAA_26"/>
    <property type="match status" value="1"/>
</dbReference>
<comment type="cofactor">
    <cofactor evidence="2">
        <name>Mg(2+)</name>
        <dbReference type="ChEBI" id="CHEBI:18420"/>
    </cofactor>
</comment>
<dbReference type="SUPFAM" id="SSF52540">
    <property type="entry name" value="P-loop containing nucleoside triphosphate hydrolases"/>
    <property type="match status" value="1"/>
</dbReference>
<dbReference type="GO" id="GO:0000287">
    <property type="term" value="F:magnesium ion binding"/>
    <property type="evidence" value="ECO:0007669"/>
    <property type="project" value="UniProtKB-UniRule"/>
</dbReference>
<reference evidence="3" key="2">
    <citation type="journal article" date="2022" name="Sci. Total Environ.">
        <title>Prevalence, transmission, and molecular epidemiology of tet(X)-positive bacteria among humans, animals, and environmental niches in China: An epidemiological, and genomic-based study.</title>
        <authorList>
            <person name="Dong N."/>
            <person name="Zeng Y."/>
            <person name="Cai C."/>
            <person name="Sun C."/>
            <person name="Lu J."/>
            <person name="Liu C."/>
            <person name="Zhou H."/>
            <person name="Sun Q."/>
            <person name="Shu L."/>
            <person name="Wang H."/>
            <person name="Wang Y."/>
            <person name="Wang S."/>
            <person name="Wu C."/>
            <person name="Chan E.W."/>
            <person name="Chen G."/>
            <person name="Shen Z."/>
            <person name="Chen S."/>
            <person name="Zhang R."/>
        </authorList>
    </citation>
    <scope>NUCLEOTIDE SEQUENCE</scope>
    <source>
        <strain evidence="3">R655-4</strain>
    </source>
</reference>
<comment type="function">
    <text evidence="2">Catalyzes a mechanistically unusual reaction, the ATP-dependent insertion of CO2 between the N7 and N8 nitrogen atoms of 7,8-diaminopelargonic acid (DAPA, also called 7,8-diammoniononanoate) to form a ureido ring.</text>
</comment>
<dbReference type="PIRSF" id="PIRSF006755">
    <property type="entry name" value="DTB_synth"/>
    <property type="match status" value="1"/>
</dbReference>
<reference evidence="3" key="1">
    <citation type="submission" date="2020-06" db="EMBL/GenBank/DDBJ databases">
        <authorList>
            <person name="Dong N."/>
        </authorList>
    </citation>
    <scope>NUCLEOTIDE SEQUENCE</scope>
    <source>
        <strain evidence="3">R655-4</strain>
    </source>
</reference>
<dbReference type="AlphaFoldDB" id="A0AAJ1QDP2"/>
<dbReference type="GO" id="GO:0009102">
    <property type="term" value="P:biotin biosynthetic process"/>
    <property type="evidence" value="ECO:0007669"/>
    <property type="project" value="UniProtKB-UniRule"/>
</dbReference>
<dbReference type="InterPro" id="IPR004472">
    <property type="entry name" value="DTB_synth_BioD"/>
</dbReference>
<accession>A0AAJ1QDP2</accession>
<evidence type="ECO:0000256" key="2">
    <source>
        <dbReference type="HAMAP-Rule" id="MF_00336"/>
    </source>
</evidence>
<dbReference type="NCBIfam" id="TIGR00347">
    <property type="entry name" value="bioD"/>
    <property type="match status" value="1"/>
</dbReference>
<keyword evidence="2 3" id="KW-0436">Ligase</keyword>
<keyword evidence="2" id="KW-0067">ATP-binding</keyword>
<feature type="binding site" evidence="2">
    <location>
        <begin position="99"/>
        <end position="102"/>
    </location>
    <ligand>
        <name>ATP</name>
        <dbReference type="ChEBI" id="CHEBI:30616"/>
    </ligand>
</feature>
<evidence type="ECO:0000313" key="4">
    <source>
        <dbReference type="Proteomes" id="UP001170959"/>
    </source>
</evidence>
<organism evidence="3 4">
    <name type="scientific">Empedobacter brevis</name>
    <dbReference type="NCBI Taxonomy" id="247"/>
    <lineage>
        <taxon>Bacteria</taxon>
        <taxon>Pseudomonadati</taxon>
        <taxon>Bacteroidota</taxon>
        <taxon>Flavobacteriia</taxon>
        <taxon>Flavobacteriales</taxon>
        <taxon>Weeksellaceae</taxon>
        <taxon>Empedobacter</taxon>
    </lineage>
</organism>
<protein>
    <recommendedName>
        <fullName evidence="2">ATP-dependent dethiobiotin synthetase BioD</fullName>
        <ecNumber evidence="2">6.3.3.3</ecNumber>
    </recommendedName>
    <alternativeName>
        <fullName evidence="2">DTB synthetase</fullName>
        <shortName evidence="2">DTBS</shortName>
    </alternativeName>
    <alternativeName>
        <fullName evidence="2">Dethiobiotin synthase</fullName>
    </alternativeName>
</protein>
<comment type="caution">
    <text evidence="3">The sequence shown here is derived from an EMBL/GenBank/DDBJ whole genome shotgun (WGS) entry which is preliminary data.</text>
</comment>
<dbReference type="PANTHER" id="PTHR43210">
    <property type="entry name" value="DETHIOBIOTIN SYNTHETASE"/>
    <property type="match status" value="1"/>
</dbReference>
<dbReference type="Proteomes" id="UP001170959">
    <property type="component" value="Unassembled WGS sequence"/>
</dbReference>
<evidence type="ECO:0000256" key="1">
    <source>
        <dbReference type="ARBA" id="ARBA00022756"/>
    </source>
</evidence>
<dbReference type="EC" id="6.3.3.3" evidence="2"/>
<feature type="active site" evidence="2">
    <location>
        <position position="33"/>
    </location>
</feature>
<proteinExistence type="inferred from homology"/>
<keyword evidence="2" id="KW-0460">Magnesium</keyword>
<dbReference type="GO" id="GO:0004141">
    <property type="term" value="F:dethiobiotin synthase activity"/>
    <property type="evidence" value="ECO:0007669"/>
    <property type="project" value="UniProtKB-UniRule"/>
</dbReference>
<keyword evidence="2" id="KW-0963">Cytoplasm</keyword>
<keyword evidence="1 2" id="KW-0093">Biotin biosynthesis</keyword>
<feature type="binding site" evidence="2">
    <location>
        <position position="17"/>
    </location>
    <ligand>
        <name>Mg(2+)</name>
        <dbReference type="ChEBI" id="CHEBI:18420"/>
    </ligand>
</feature>
<name>A0AAJ1QDP2_9FLAO</name>
<feature type="binding site" evidence="2">
    <location>
        <position position="44"/>
    </location>
    <ligand>
        <name>ATP</name>
        <dbReference type="ChEBI" id="CHEBI:30616"/>
    </ligand>
</feature>
<comment type="catalytic activity">
    <reaction evidence="2">
        <text>(7R,8S)-7,8-diammoniononanoate + CO2 + ATP = (4R,5S)-dethiobiotin + ADP + phosphate + 3 H(+)</text>
        <dbReference type="Rhea" id="RHEA:15805"/>
        <dbReference type="ChEBI" id="CHEBI:15378"/>
        <dbReference type="ChEBI" id="CHEBI:16526"/>
        <dbReference type="ChEBI" id="CHEBI:30616"/>
        <dbReference type="ChEBI" id="CHEBI:43474"/>
        <dbReference type="ChEBI" id="CHEBI:149469"/>
        <dbReference type="ChEBI" id="CHEBI:149473"/>
        <dbReference type="ChEBI" id="CHEBI:456216"/>
        <dbReference type="EC" id="6.3.3.3"/>
    </reaction>
</comment>
<feature type="binding site" evidence="2">
    <location>
        <position position="37"/>
    </location>
    <ligand>
        <name>substrate</name>
    </ligand>
</feature>
<dbReference type="InterPro" id="IPR027417">
    <property type="entry name" value="P-loop_NTPase"/>
</dbReference>
<dbReference type="PANTHER" id="PTHR43210:SF5">
    <property type="entry name" value="DETHIOBIOTIN SYNTHETASE"/>
    <property type="match status" value="1"/>
</dbReference>
<dbReference type="Gene3D" id="3.40.50.300">
    <property type="entry name" value="P-loop containing nucleotide triphosphate hydrolases"/>
    <property type="match status" value="1"/>
</dbReference>
<keyword evidence="2" id="KW-0547">Nucleotide-binding</keyword>
<dbReference type="GO" id="GO:0005524">
    <property type="term" value="F:ATP binding"/>
    <property type="evidence" value="ECO:0007669"/>
    <property type="project" value="UniProtKB-UniRule"/>
</dbReference>
<comment type="subcellular location">
    <subcellularLocation>
        <location evidence="2">Cytoplasm</location>
    </subcellularLocation>
</comment>
<feature type="binding site" evidence="2">
    <location>
        <position position="44"/>
    </location>
    <ligand>
        <name>Mg(2+)</name>
        <dbReference type="ChEBI" id="CHEBI:18420"/>
    </ligand>
</feature>
<dbReference type="RefSeq" id="WP_286492167.1">
    <property type="nucleotide sequence ID" value="NZ_JACAGJ010000002.1"/>
</dbReference>
<gene>
    <name evidence="2 3" type="primary">bioD</name>
    <name evidence="3" type="ORF">HX001_05905</name>
</gene>
<dbReference type="HAMAP" id="MF_00336">
    <property type="entry name" value="BioD"/>
    <property type="match status" value="1"/>
</dbReference>